<name>A0A0W7X6A8_9ACTN</name>
<evidence type="ECO:0000256" key="1">
    <source>
        <dbReference type="SAM" id="MobiDB-lite"/>
    </source>
</evidence>
<feature type="compositionally biased region" description="Basic and acidic residues" evidence="1">
    <location>
        <begin position="40"/>
        <end position="51"/>
    </location>
</feature>
<gene>
    <name evidence="2" type="ORF">AT728_19000</name>
</gene>
<evidence type="ECO:0000313" key="2">
    <source>
        <dbReference type="EMBL" id="KUF18437.1"/>
    </source>
</evidence>
<dbReference type="RefSeq" id="WP_058847346.1">
    <property type="nucleotide sequence ID" value="NZ_LOCL01000030.1"/>
</dbReference>
<protein>
    <submittedName>
        <fullName evidence="2">Uncharacterized protein</fullName>
    </submittedName>
</protein>
<evidence type="ECO:0000313" key="3">
    <source>
        <dbReference type="Proteomes" id="UP000054804"/>
    </source>
</evidence>
<dbReference type="STRING" id="1765722.AT728_19000"/>
<reference evidence="2 3" key="1">
    <citation type="submission" date="2015-12" db="EMBL/GenBank/DDBJ databases">
        <title>Draft genome sequence of Streptomyces silvensis ATCC 53525, a producer of novel hormone antagonists.</title>
        <authorList>
            <person name="Johnston C.W."/>
            <person name="Li Y."/>
            <person name="Magarvey N.A."/>
        </authorList>
    </citation>
    <scope>NUCLEOTIDE SEQUENCE [LARGE SCALE GENOMIC DNA]</scope>
    <source>
        <strain evidence="2 3">ATCC 53525</strain>
    </source>
</reference>
<keyword evidence="3" id="KW-1185">Reference proteome</keyword>
<dbReference type="Proteomes" id="UP000054804">
    <property type="component" value="Unassembled WGS sequence"/>
</dbReference>
<organism evidence="2 3">
    <name type="scientific">Streptomyces silvensis</name>
    <dbReference type="NCBI Taxonomy" id="1765722"/>
    <lineage>
        <taxon>Bacteria</taxon>
        <taxon>Bacillati</taxon>
        <taxon>Actinomycetota</taxon>
        <taxon>Actinomycetes</taxon>
        <taxon>Kitasatosporales</taxon>
        <taxon>Streptomycetaceae</taxon>
        <taxon>Streptomyces</taxon>
    </lineage>
</organism>
<dbReference type="AlphaFoldDB" id="A0A0W7X6A8"/>
<accession>A0A0W7X6A8</accession>
<dbReference type="EMBL" id="LOCL01000030">
    <property type="protein sequence ID" value="KUF18437.1"/>
    <property type="molecule type" value="Genomic_DNA"/>
</dbReference>
<feature type="compositionally biased region" description="Polar residues" evidence="1">
    <location>
        <begin position="55"/>
        <end position="65"/>
    </location>
</feature>
<feature type="region of interest" description="Disordered" evidence="1">
    <location>
        <begin position="1"/>
        <end position="65"/>
    </location>
</feature>
<proteinExistence type="predicted"/>
<sequence>MSQKTCTATIEGPHVPGDGPVRCTREAGHPSNHVGPQQGDEGKTLWSDHHAGATPHQTSSEEASS</sequence>
<comment type="caution">
    <text evidence="2">The sequence shown here is derived from an EMBL/GenBank/DDBJ whole genome shotgun (WGS) entry which is preliminary data.</text>
</comment>